<evidence type="ECO:0000256" key="3">
    <source>
        <dbReference type="PROSITE-ProRule" id="PRU01005"/>
    </source>
</evidence>
<dbReference type="InterPro" id="IPR002227">
    <property type="entry name" value="Tyrosinase_Cu-bd"/>
</dbReference>
<dbReference type="Pfam" id="PF00264">
    <property type="entry name" value="Tyrosinase"/>
    <property type="match status" value="1"/>
</dbReference>
<dbReference type="Gene3D" id="1.10.1280.10">
    <property type="entry name" value="Di-copper center containing domain from catechol oxidase"/>
    <property type="match status" value="1"/>
</dbReference>
<gene>
    <name evidence="6" type="primary">Necator_chrIII.g12974</name>
    <name evidence="6" type="ORF">RB195_012207</name>
</gene>
<feature type="domain" description="ShKT" evidence="5">
    <location>
        <begin position="722"/>
        <end position="756"/>
    </location>
</feature>
<feature type="region of interest" description="Disordered" evidence="4">
    <location>
        <begin position="888"/>
        <end position="907"/>
    </location>
</feature>
<evidence type="ECO:0000313" key="6">
    <source>
        <dbReference type="EMBL" id="KAK6745956.1"/>
    </source>
</evidence>
<protein>
    <recommendedName>
        <fullName evidence="5">ShKT domain-containing protein</fullName>
    </recommendedName>
</protein>
<dbReference type="Pfam" id="PF01549">
    <property type="entry name" value="ShK"/>
    <property type="match status" value="4"/>
</dbReference>
<comment type="caution">
    <text evidence="3">Lacks conserved residue(s) required for the propagation of feature annotation.</text>
</comment>
<keyword evidence="7" id="KW-1185">Reference proteome</keyword>
<sequence length="907" mass="100847">MLLSQVLLGRDIDVWVPEGTGAATPASWDKRLASASMVHDLLHGNICLEALRLPPYFSVLYLYPGFMLARTLRSDTCAGCPNPAAWTALEYSLGNPRIYVGGDMFQPITSTNDPIFWNHHSFVDLVWENWRVIRQSRAARETQYPPNNPSCSSAAHYGDNTMQPFFPMVNKDGLSNAYTDEDRCYLSVCKGNRCLQVQTPTPVTRPPITNTAPAGPAQKTFFNPLRRRWADRTLTTYNHNAECKDTEENCCIWARKGHCTDAQYAAYMLKNCSRACGQCGNTKEGDCRPNPELVDNAATRRKEIVDQTQTARILTKAAAYGRAKAIAPRSAMKRICSRIVPELVDNAATRRKEIVDQTQTARILTKAAAYGRAKAIAPRSAMKRICSRIVPELVDNAATRRKEIVDQTQTARILTKAAAYGRAKAIAPRSAMKRICSRIVPELVDNAATRRKEIVDQTQTARILTKAAAYGRAKAIAPRSAMKRICSRIVPELVDNAATRRKEIVDQTQTARILTKAAAYGRAKAIAPRSAMKRICSRIVPELVDNAATRRKEIVDQTQTARILTKAAAYGRAKAIAPMSAMQRICSRIVPELVDNAATRRKEIVDQTQTARILTKAAAYGRAKAIAPMSAMQRICSRIVPELVDNAATRRKEIVDQTQVFRGKFTASEFECKDIDDNCCIWARKGYCTDERYAAYMLKNCSRACGQCGNTKEGDCRPNPECKDLDENCCTWARNGYCTLNANYMKVYCRQACGLCGNSNKGDCRPQSGCSNRHTMCCFWASNGQCFTRPRFLLVICSQACGVCGYAMGQVCITQSVCGYVFCGLPRRISRNRRPVSRFVASPHRLQLRRQLSPVSLAKGPSTQISSAPASATGRSLLLRTRNNLTKWHRQRRRGPRKPSGMAVFAN</sequence>
<dbReference type="PROSITE" id="PS00498">
    <property type="entry name" value="TYROSINASE_2"/>
    <property type="match status" value="1"/>
</dbReference>
<keyword evidence="2" id="KW-0186">Copper</keyword>
<dbReference type="PANTHER" id="PTHR11474">
    <property type="entry name" value="TYROSINASE FAMILY MEMBER"/>
    <property type="match status" value="1"/>
</dbReference>
<dbReference type="SUPFAM" id="SSF48056">
    <property type="entry name" value="Di-copper centre-containing domain"/>
    <property type="match status" value="1"/>
</dbReference>
<dbReference type="InterPro" id="IPR050316">
    <property type="entry name" value="Tyrosinase/Hemocyanin"/>
</dbReference>
<evidence type="ECO:0000256" key="2">
    <source>
        <dbReference type="ARBA" id="ARBA00023008"/>
    </source>
</evidence>
<feature type="domain" description="ShKT" evidence="5">
    <location>
        <begin position="243"/>
        <end position="279"/>
    </location>
</feature>
<dbReference type="InterPro" id="IPR003582">
    <property type="entry name" value="ShKT_dom"/>
</dbReference>
<accession>A0ABR1D606</accession>
<dbReference type="Gene3D" id="1.10.10.1940">
    <property type="match status" value="2"/>
</dbReference>
<reference evidence="6 7" key="1">
    <citation type="submission" date="2023-08" db="EMBL/GenBank/DDBJ databases">
        <title>A Necator americanus chromosomal reference genome.</title>
        <authorList>
            <person name="Ilik V."/>
            <person name="Petrzelkova K.J."/>
            <person name="Pardy F."/>
            <person name="Fuh T."/>
            <person name="Niatou-Singa F.S."/>
            <person name="Gouil Q."/>
            <person name="Baker L."/>
            <person name="Ritchie M.E."/>
            <person name="Jex A.R."/>
            <person name="Gazzola D."/>
            <person name="Li H."/>
            <person name="Toshio Fujiwara R."/>
            <person name="Zhan B."/>
            <person name="Aroian R.V."/>
            <person name="Pafco B."/>
            <person name="Schwarz E.M."/>
        </authorList>
    </citation>
    <scope>NUCLEOTIDE SEQUENCE [LARGE SCALE GENOMIC DNA]</scope>
    <source>
        <strain evidence="6 7">Aroian</strain>
        <tissue evidence="6">Whole animal</tissue>
    </source>
</reference>
<feature type="domain" description="ShKT" evidence="5">
    <location>
        <begin position="672"/>
        <end position="708"/>
    </location>
</feature>
<evidence type="ECO:0000259" key="5">
    <source>
        <dbReference type="PROSITE" id="PS51670"/>
    </source>
</evidence>
<dbReference type="SMART" id="SM00254">
    <property type="entry name" value="ShKT"/>
    <property type="match status" value="4"/>
</dbReference>
<dbReference type="Proteomes" id="UP001303046">
    <property type="component" value="Unassembled WGS sequence"/>
</dbReference>
<feature type="disulfide bond" evidence="3">
    <location>
        <begin position="722"/>
        <end position="756"/>
    </location>
</feature>
<dbReference type="InterPro" id="IPR008922">
    <property type="entry name" value="Di-copper_centre_dom_sf"/>
</dbReference>
<dbReference type="PROSITE" id="PS51670">
    <property type="entry name" value="SHKT"/>
    <property type="match status" value="3"/>
</dbReference>
<proteinExistence type="predicted"/>
<keyword evidence="3" id="KW-1015">Disulfide bond</keyword>
<keyword evidence="1" id="KW-0479">Metal-binding</keyword>
<name>A0ABR1D606_NECAM</name>
<evidence type="ECO:0000313" key="7">
    <source>
        <dbReference type="Proteomes" id="UP001303046"/>
    </source>
</evidence>
<feature type="compositionally biased region" description="Basic residues" evidence="4">
    <location>
        <begin position="888"/>
        <end position="897"/>
    </location>
</feature>
<organism evidence="6 7">
    <name type="scientific">Necator americanus</name>
    <name type="common">Human hookworm</name>
    <dbReference type="NCBI Taxonomy" id="51031"/>
    <lineage>
        <taxon>Eukaryota</taxon>
        <taxon>Metazoa</taxon>
        <taxon>Ecdysozoa</taxon>
        <taxon>Nematoda</taxon>
        <taxon>Chromadorea</taxon>
        <taxon>Rhabditida</taxon>
        <taxon>Rhabditina</taxon>
        <taxon>Rhabditomorpha</taxon>
        <taxon>Strongyloidea</taxon>
        <taxon>Ancylostomatidae</taxon>
        <taxon>Bunostominae</taxon>
        <taxon>Necator</taxon>
    </lineage>
</organism>
<evidence type="ECO:0000256" key="1">
    <source>
        <dbReference type="ARBA" id="ARBA00022723"/>
    </source>
</evidence>
<evidence type="ECO:0000256" key="4">
    <source>
        <dbReference type="SAM" id="MobiDB-lite"/>
    </source>
</evidence>
<dbReference type="PANTHER" id="PTHR11474:SF126">
    <property type="entry name" value="TYROSINASE-LIKE PROTEIN TYR-1-RELATED"/>
    <property type="match status" value="1"/>
</dbReference>
<comment type="caution">
    <text evidence="6">The sequence shown here is derived from an EMBL/GenBank/DDBJ whole genome shotgun (WGS) entry which is preliminary data.</text>
</comment>
<dbReference type="EMBL" id="JAVFWL010000003">
    <property type="protein sequence ID" value="KAK6745956.1"/>
    <property type="molecule type" value="Genomic_DNA"/>
</dbReference>